<protein>
    <submittedName>
        <fullName evidence="2">Uncharacterized protein</fullName>
    </submittedName>
</protein>
<dbReference type="EMBL" id="SNVX01000002">
    <property type="protein sequence ID" value="TDN60775.1"/>
    <property type="molecule type" value="Genomic_DNA"/>
</dbReference>
<proteinExistence type="predicted"/>
<evidence type="ECO:0000256" key="1">
    <source>
        <dbReference type="SAM" id="MobiDB-lite"/>
    </source>
</evidence>
<dbReference type="Proteomes" id="UP000295530">
    <property type="component" value="Unassembled WGS sequence"/>
</dbReference>
<organism evidence="2 3">
    <name type="scientific">Scandinavium goeteborgense</name>
    <dbReference type="NCBI Taxonomy" id="1851514"/>
    <lineage>
        <taxon>Bacteria</taxon>
        <taxon>Pseudomonadati</taxon>
        <taxon>Pseudomonadota</taxon>
        <taxon>Gammaproteobacteria</taxon>
        <taxon>Enterobacterales</taxon>
        <taxon>Enterobacteriaceae</taxon>
        <taxon>Scandinavium</taxon>
    </lineage>
</organism>
<feature type="region of interest" description="Disordered" evidence="1">
    <location>
        <begin position="1"/>
        <end position="23"/>
    </location>
</feature>
<gene>
    <name evidence="2" type="ORF">EC847_102361</name>
</gene>
<reference evidence="2 3" key="1">
    <citation type="submission" date="2019-03" db="EMBL/GenBank/DDBJ databases">
        <title>Genomic analyses of the natural microbiome of Caenorhabditis elegans.</title>
        <authorList>
            <person name="Samuel B."/>
        </authorList>
    </citation>
    <scope>NUCLEOTIDE SEQUENCE [LARGE SCALE GENOMIC DNA]</scope>
    <source>
        <strain evidence="2 3">BIGb0156</strain>
    </source>
</reference>
<keyword evidence="3" id="KW-1185">Reference proteome</keyword>
<evidence type="ECO:0000313" key="2">
    <source>
        <dbReference type="EMBL" id="TDN60775.1"/>
    </source>
</evidence>
<dbReference type="AlphaFoldDB" id="A0A4R6ENI9"/>
<sequence length="55" mass="5954">MPEISTGHHNPITPQDRDTRSTCDNDSCVGIGGGSLPLLTTALFTPERHCDDFLL</sequence>
<comment type="caution">
    <text evidence="2">The sequence shown here is derived from an EMBL/GenBank/DDBJ whole genome shotgun (WGS) entry which is preliminary data.</text>
</comment>
<accession>A0A4R6ENI9</accession>
<evidence type="ECO:0000313" key="3">
    <source>
        <dbReference type="Proteomes" id="UP000295530"/>
    </source>
</evidence>
<name>A0A4R6ENI9_SCAGO</name>